<feature type="region of interest" description="Disordered" evidence="1">
    <location>
        <begin position="63"/>
        <end position="85"/>
    </location>
</feature>
<feature type="compositionally biased region" description="Polar residues" evidence="1">
    <location>
        <begin position="73"/>
        <end position="85"/>
    </location>
</feature>
<protein>
    <submittedName>
        <fullName evidence="2">E3 binding domain protein</fullName>
    </submittedName>
</protein>
<accession>A0A0J7NDD3</accession>
<dbReference type="Proteomes" id="UP000036403">
    <property type="component" value="Unassembled WGS sequence"/>
</dbReference>
<dbReference type="PaxDb" id="67767-A0A0J7NDD3"/>
<proteinExistence type="predicted"/>
<organism evidence="2 3">
    <name type="scientific">Lasius niger</name>
    <name type="common">Black garden ant</name>
    <dbReference type="NCBI Taxonomy" id="67767"/>
    <lineage>
        <taxon>Eukaryota</taxon>
        <taxon>Metazoa</taxon>
        <taxon>Ecdysozoa</taxon>
        <taxon>Arthropoda</taxon>
        <taxon>Hexapoda</taxon>
        <taxon>Insecta</taxon>
        <taxon>Pterygota</taxon>
        <taxon>Neoptera</taxon>
        <taxon>Endopterygota</taxon>
        <taxon>Hymenoptera</taxon>
        <taxon>Apocrita</taxon>
        <taxon>Aculeata</taxon>
        <taxon>Formicoidea</taxon>
        <taxon>Formicidae</taxon>
        <taxon>Formicinae</taxon>
        <taxon>Lasius</taxon>
        <taxon>Lasius</taxon>
    </lineage>
</organism>
<name>A0A0J7NDD3_LASNI</name>
<sequence length="85" mass="9809">MFRPKLQERYYQVFGISSRDPYGEIGPRHERLLRAAPKKFIDQPDEAETGESAGRSDVVAAIPESPKHRECQYDQQFQPSGSRRD</sequence>
<evidence type="ECO:0000256" key="1">
    <source>
        <dbReference type="SAM" id="MobiDB-lite"/>
    </source>
</evidence>
<gene>
    <name evidence="2" type="ORF">RF55_9686</name>
</gene>
<dbReference type="EMBL" id="LBMM01006510">
    <property type="protein sequence ID" value="KMQ90545.1"/>
    <property type="molecule type" value="Genomic_DNA"/>
</dbReference>
<dbReference type="AlphaFoldDB" id="A0A0J7NDD3"/>
<reference evidence="2 3" key="1">
    <citation type="submission" date="2015-04" db="EMBL/GenBank/DDBJ databases">
        <title>Lasius niger genome sequencing.</title>
        <authorList>
            <person name="Konorov E.A."/>
            <person name="Nikitin M.A."/>
            <person name="Kirill M.V."/>
            <person name="Chang P."/>
        </authorList>
    </citation>
    <scope>NUCLEOTIDE SEQUENCE [LARGE SCALE GENOMIC DNA]</scope>
    <source>
        <tissue evidence="2">Whole</tissue>
    </source>
</reference>
<evidence type="ECO:0000313" key="2">
    <source>
        <dbReference type="EMBL" id="KMQ90545.1"/>
    </source>
</evidence>
<keyword evidence="3" id="KW-1185">Reference proteome</keyword>
<evidence type="ECO:0000313" key="3">
    <source>
        <dbReference type="Proteomes" id="UP000036403"/>
    </source>
</evidence>
<comment type="caution">
    <text evidence="2">The sequence shown here is derived from an EMBL/GenBank/DDBJ whole genome shotgun (WGS) entry which is preliminary data.</text>
</comment>